<dbReference type="Proteomes" id="UP000522262">
    <property type="component" value="Unassembled WGS sequence"/>
</dbReference>
<dbReference type="PANTHER" id="PTHR47784:SF13">
    <property type="entry name" value="ZN(II)2CYS6 TRANSCRIPTION FACTOR (EUROFUNG)"/>
    <property type="match status" value="1"/>
</dbReference>
<name>A0A8H5I7Y8_9HYPO</name>
<reference evidence="1 2" key="1">
    <citation type="submission" date="2020-05" db="EMBL/GenBank/DDBJ databases">
        <title>Identification and distribution of gene clusters putatively required for synthesis of sphingolipid metabolism inhibitors in phylogenetically diverse species of the filamentous fungus Fusarium.</title>
        <authorList>
            <person name="Kim H.-S."/>
            <person name="Busman M."/>
            <person name="Brown D.W."/>
            <person name="Divon H."/>
            <person name="Uhlig S."/>
            <person name="Proctor R.H."/>
        </authorList>
    </citation>
    <scope>NUCLEOTIDE SEQUENCE [LARGE SCALE GENOMIC DNA]</scope>
    <source>
        <strain evidence="1 2">NRRL 53147</strain>
    </source>
</reference>
<sequence>MGYPKSQRQSLTIWEFELFHHYITRVTQSFLAPPVMQELLSGEAITQATRHDFLFDITLMASCLHLALTKSPLFTPAHRDFILGGCSGVMEKFRKEAENIDESNWRVVKPFAFLMAVYTLSLPLLDNAPESPDTVLDDIIRVLSLLRGIRIFASLTDGLDTESENSRAENEAFRIPYAANSQDELDLNRIVADLVDQTSVDRAGGVQI</sequence>
<dbReference type="AlphaFoldDB" id="A0A8H5I7Y8"/>
<dbReference type="InterPro" id="IPR053157">
    <property type="entry name" value="Sterol_Uptake_Regulator"/>
</dbReference>
<dbReference type="GO" id="GO:0001228">
    <property type="term" value="F:DNA-binding transcription activator activity, RNA polymerase II-specific"/>
    <property type="evidence" value="ECO:0007669"/>
    <property type="project" value="TreeGrafter"/>
</dbReference>
<gene>
    <name evidence="1" type="ORF">FMEXI_12540</name>
</gene>
<accession>A0A8H5I7Y8</accession>
<evidence type="ECO:0000313" key="2">
    <source>
        <dbReference type="Proteomes" id="UP000522262"/>
    </source>
</evidence>
<comment type="caution">
    <text evidence="1">The sequence shown here is derived from an EMBL/GenBank/DDBJ whole genome shotgun (WGS) entry which is preliminary data.</text>
</comment>
<organism evidence="1 2">
    <name type="scientific">Fusarium mexicanum</name>
    <dbReference type="NCBI Taxonomy" id="751941"/>
    <lineage>
        <taxon>Eukaryota</taxon>
        <taxon>Fungi</taxon>
        <taxon>Dikarya</taxon>
        <taxon>Ascomycota</taxon>
        <taxon>Pezizomycotina</taxon>
        <taxon>Sordariomycetes</taxon>
        <taxon>Hypocreomycetidae</taxon>
        <taxon>Hypocreales</taxon>
        <taxon>Nectriaceae</taxon>
        <taxon>Fusarium</taxon>
        <taxon>Fusarium fujikuroi species complex</taxon>
    </lineage>
</organism>
<dbReference type="EMBL" id="JAAOAM010000367">
    <property type="protein sequence ID" value="KAF5532228.1"/>
    <property type="molecule type" value="Genomic_DNA"/>
</dbReference>
<dbReference type="PANTHER" id="PTHR47784">
    <property type="entry name" value="STEROL UPTAKE CONTROL PROTEIN 2"/>
    <property type="match status" value="1"/>
</dbReference>
<keyword evidence="2" id="KW-1185">Reference proteome</keyword>
<protein>
    <submittedName>
        <fullName evidence="1">C6 transcription factor</fullName>
    </submittedName>
</protein>
<evidence type="ECO:0000313" key="1">
    <source>
        <dbReference type="EMBL" id="KAF5532228.1"/>
    </source>
</evidence>
<proteinExistence type="predicted"/>